<keyword evidence="7" id="KW-0560">Oxidoreductase</keyword>
<reference evidence="8" key="1">
    <citation type="submission" date="2023-04" db="EMBL/GenBank/DDBJ databases">
        <title>Black Yeasts Isolated from many extreme environments.</title>
        <authorList>
            <person name="Coleine C."/>
            <person name="Stajich J.E."/>
            <person name="Selbmann L."/>
        </authorList>
    </citation>
    <scope>NUCLEOTIDE SEQUENCE</scope>
    <source>
        <strain evidence="8">CCFEE 5312</strain>
    </source>
</reference>
<dbReference type="AlphaFoldDB" id="A0AAJ0D549"/>
<keyword evidence="5 6" id="KW-0408">Iron</keyword>
<gene>
    <name evidence="8" type="ORF">LTR09_012162</name>
</gene>
<keyword evidence="4 6" id="KW-0479">Metal-binding</keyword>
<dbReference type="InterPro" id="IPR002401">
    <property type="entry name" value="Cyt_P450_E_grp-I"/>
</dbReference>
<comment type="caution">
    <text evidence="8">The sequence shown here is derived from an EMBL/GenBank/DDBJ whole genome shotgun (WGS) entry which is preliminary data.</text>
</comment>
<organism evidence="8 9">
    <name type="scientific">Extremus antarcticus</name>
    <dbReference type="NCBI Taxonomy" id="702011"/>
    <lineage>
        <taxon>Eukaryota</taxon>
        <taxon>Fungi</taxon>
        <taxon>Dikarya</taxon>
        <taxon>Ascomycota</taxon>
        <taxon>Pezizomycotina</taxon>
        <taxon>Dothideomycetes</taxon>
        <taxon>Dothideomycetidae</taxon>
        <taxon>Mycosphaerellales</taxon>
        <taxon>Extremaceae</taxon>
        <taxon>Extremus</taxon>
    </lineage>
</organism>
<evidence type="ECO:0000256" key="4">
    <source>
        <dbReference type="ARBA" id="ARBA00022723"/>
    </source>
</evidence>
<protein>
    <recommendedName>
        <fullName evidence="10">Cytochrome P450</fullName>
    </recommendedName>
</protein>
<dbReference type="InterPro" id="IPR001128">
    <property type="entry name" value="Cyt_P450"/>
</dbReference>
<dbReference type="CDD" id="cd11058">
    <property type="entry name" value="CYP60B-like"/>
    <property type="match status" value="1"/>
</dbReference>
<proteinExistence type="inferred from homology"/>
<evidence type="ECO:0000256" key="5">
    <source>
        <dbReference type="ARBA" id="ARBA00023004"/>
    </source>
</evidence>
<evidence type="ECO:0000256" key="6">
    <source>
        <dbReference type="PIRSR" id="PIRSR602401-1"/>
    </source>
</evidence>
<sequence length="500" mass="56551">MASMFNEMSSAGVYAAVVAILLLLSLALPAVYNLYFHPLRAVPGPRSWVIFPLLRHYAAIAGTLDEQSRRFHVKYGDVVRTHPNELSFTTTAAWKDIYGPVANLPKVMVYDEEARNVFNAEDNAVHGRMRRVLNPIFSERGARSLEPTVKHYADKLFAKLAVYAKEDRYVDMTMHWNLTTFDIIGKLAFGEDFDGLANGRIHPWVKNIFDTFKILPIIIAVSEYPLLMRLMKALMPRSVAESREAHVAQSHDKARRRMRNESLKDSGDFMDTMMRAQGTEDELSVGEIMANSNILIIAGSETSATALSGIVYWLLRSPGALARVTQEVRQAFERDDEITMASTAQKVPYLLACIQEGLRIYPPGAGSIQRYVPSNETRVVDGIVVPARTKLGVHHSAAYTSSRHFHRPLEYIPDRWLPAASEVNSPFHGDNRALVQPFSVGARNCIGQTFARNEMRYLLARLVFRFDLLSLAPECAAWHEQRSFVIWEKSPLMVRLRERQ</sequence>
<evidence type="ECO:0000313" key="9">
    <source>
        <dbReference type="Proteomes" id="UP001271007"/>
    </source>
</evidence>
<accession>A0AAJ0D549</accession>
<dbReference type="Gene3D" id="1.10.630.10">
    <property type="entry name" value="Cytochrome P450"/>
    <property type="match status" value="1"/>
</dbReference>
<feature type="binding site" description="axial binding residue" evidence="6">
    <location>
        <position position="445"/>
    </location>
    <ligand>
        <name>heme</name>
        <dbReference type="ChEBI" id="CHEBI:30413"/>
    </ligand>
    <ligandPart>
        <name>Fe</name>
        <dbReference type="ChEBI" id="CHEBI:18248"/>
    </ligandPart>
</feature>
<dbReference type="Pfam" id="PF00067">
    <property type="entry name" value="p450"/>
    <property type="match status" value="1"/>
</dbReference>
<dbReference type="Proteomes" id="UP001271007">
    <property type="component" value="Unassembled WGS sequence"/>
</dbReference>
<comment type="cofactor">
    <cofactor evidence="1 6">
        <name>heme</name>
        <dbReference type="ChEBI" id="CHEBI:30413"/>
    </cofactor>
</comment>
<evidence type="ECO:0000256" key="3">
    <source>
        <dbReference type="ARBA" id="ARBA00022617"/>
    </source>
</evidence>
<dbReference type="GO" id="GO:0016705">
    <property type="term" value="F:oxidoreductase activity, acting on paired donors, with incorporation or reduction of molecular oxygen"/>
    <property type="evidence" value="ECO:0007669"/>
    <property type="project" value="InterPro"/>
</dbReference>
<keyword evidence="3 6" id="KW-0349">Heme</keyword>
<dbReference type="PANTHER" id="PTHR24305">
    <property type="entry name" value="CYTOCHROME P450"/>
    <property type="match status" value="1"/>
</dbReference>
<dbReference type="PRINTS" id="PR00385">
    <property type="entry name" value="P450"/>
</dbReference>
<evidence type="ECO:0000256" key="1">
    <source>
        <dbReference type="ARBA" id="ARBA00001971"/>
    </source>
</evidence>
<dbReference type="InterPro" id="IPR017972">
    <property type="entry name" value="Cyt_P450_CS"/>
</dbReference>
<dbReference type="PANTHER" id="PTHR24305:SF210">
    <property type="entry name" value="CYTOCHROME P450 MONOOXYGENASE ASQL-RELATED"/>
    <property type="match status" value="1"/>
</dbReference>
<dbReference type="PROSITE" id="PS00086">
    <property type="entry name" value="CYTOCHROME_P450"/>
    <property type="match status" value="1"/>
</dbReference>
<dbReference type="PRINTS" id="PR00463">
    <property type="entry name" value="EP450I"/>
</dbReference>
<keyword evidence="9" id="KW-1185">Reference proteome</keyword>
<evidence type="ECO:0000313" key="8">
    <source>
        <dbReference type="EMBL" id="KAK3046346.1"/>
    </source>
</evidence>
<evidence type="ECO:0008006" key="10">
    <source>
        <dbReference type="Google" id="ProtNLM"/>
    </source>
</evidence>
<comment type="similarity">
    <text evidence="2 7">Belongs to the cytochrome P450 family.</text>
</comment>
<evidence type="ECO:0000256" key="2">
    <source>
        <dbReference type="ARBA" id="ARBA00010617"/>
    </source>
</evidence>
<dbReference type="GO" id="GO:0020037">
    <property type="term" value="F:heme binding"/>
    <property type="evidence" value="ECO:0007669"/>
    <property type="project" value="InterPro"/>
</dbReference>
<dbReference type="InterPro" id="IPR050121">
    <property type="entry name" value="Cytochrome_P450_monoxygenase"/>
</dbReference>
<name>A0AAJ0D549_9PEZI</name>
<dbReference type="GO" id="GO:0005506">
    <property type="term" value="F:iron ion binding"/>
    <property type="evidence" value="ECO:0007669"/>
    <property type="project" value="InterPro"/>
</dbReference>
<evidence type="ECO:0000256" key="7">
    <source>
        <dbReference type="RuleBase" id="RU000461"/>
    </source>
</evidence>
<dbReference type="GO" id="GO:0004497">
    <property type="term" value="F:monooxygenase activity"/>
    <property type="evidence" value="ECO:0007669"/>
    <property type="project" value="UniProtKB-KW"/>
</dbReference>
<dbReference type="SUPFAM" id="SSF48264">
    <property type="entry name" value="Cytochrome P450"/>
    <property type="match status" value="1"/>
</dbReference>
<keyword evidence="7" id="KW-0503">Monooxygenase</keyword>
<dbReference type="InterPro" id="IPR036396">
    <property type="entry name" value="Cyt_P450_sf"/>
</dbReference>
<dbReference type="EMBL" id="JAWDJX010000098">
    <property type="protein sequence ID" value="KAK3046346.1"/>
    <property type="molecule type" value="Genomic_DNA"/>
</dbReference>